<dbReference type="Proteomes" id="UP000198575">
    <property type="component" value="Unassembled WGS sequence"/>
</dbReference>
<accession>A0A1I4WN09</accession>
<dbReference type="AlphaFoldDB" id="A0A1I4WN09"/>
<dbReference type="STRING" id="578942.SAMN05216289_105174"/>
<dbReference type="RefSeq" id="WP_139224877.1">
    <property type="nucleotide sequence ID" value="NZ_FOVF01000005.1"/>
</dbReference>
<dbReference type="EMBL" id="FOVF01000005">
    <property type="protein sequence ID" value="SFN14905.1"/>
    <property type="molecule type" value="Genomic_DNA"/>
</dbReference>
<protein>
    <submittedName>
        <fullName evidence="1">Uncharacterized protein</fullName>
    </submittedName>
</protein>
<name>A0A1I4WN09_9GAMM</name>
<evidence type="ECO:0000313" key="1">
    <source>
        <dbReference type="EMBL" id="SFN14905.1"/>
    </source>
</evidence>
<reference evidence="1 2" key="1">
    <citation type="submission" date="2016-10" db="EMBL/GenBank/DDBJ databases">
        <authorList>
            <person name="de Groot N.N."/>
        </authorList>
    </citation>
    <scope>NUCLEOTIDE SEQUENCE [LARGE SCALE GENOMIC DNA]</scope>
    <source>
        <strain evidence="1 2">CGMCC 1.7659</strain>
    </source>
</reference>
<keyword evidence="2" id="KW-1185">Reference proteome</keyword>
<gene>
    <name evidence="1" type="ORF">SAMN05216289_105174</name>
</gene>
<dbReference type="OrthoDB" id="5958286at2"/>
<evidence type="ECO:0000313" key="2">
    <source>
        <dbReference type="Proteomes" id="UP000198575"/>
    </source>
</evidence>
<proteinExistence type="predicted"/>
<sequence length="249" mass="27349">MATTERTSLHELLRVAFPSVRNTQQMTKNRATARATGTQQTSLKVLALLALGRTNTRNKSAAEGGKPAQQTPVFDPAFVAQESDVRGRLIRIAEADLFNVALLDSQEADDLALLANLDDNGLRGFLQCIHDDSLRVHGHCLPDDTARALCRSCGPVWIGPEVAALAPIIEGWPRVLGCPWCHVKNRQAMRRPAINCGDCRHFIPDPVNPGAGMGRCGIDREPKESEPMHYPDAQRECEKFNPKGVRPCQ</sequence>
<organism evidence="1 2">
    <name type="scientific">Dokdonella immobilis</name>
    <dbReference type="NCBI Taxonomy" id="578942"/>
    <lineage>
        <taxon>Bacteria</taxon>
        <taxon>Pseudomonadati</taxon>
        <taxon>Pseudomonadota</taxon>
        <taxon>Gammaproteobacteria</taxon>
        <taxon>Lysobacterales</taxon>
        <taxon>Rhodanobacteraceae</taxon>
        <taxon>Dokdonella</taxon>
    </lineage>
</organism>